<feature type="transmembrane region" description="Helical" evidence="1">
    <location>
        <begin position="98"/>
        <end position="115"/>
    </location>
</feature>
<gene>
    <name evidence="2" type="ORF">IBL28_14935</name>
</gene>
<name>A0A926JU31_9FLAO</name>
<feature type="transmembrane region" description="Helical" evidence="1">
    <location>
        <begin position="69"/>
        <end position="86"/>
    </location>
</feature>
<evidence type="ECO:0000313" key="3">
    <source>
        <dbReference type="Proteomes" id="UP000653730"/>
    </source>
</evidence>
<organism evidence="2 3">
    <name type="scientific">Sinomicrobium weinanense</name>
    <dbReference type="NCBI Taxonomy" id="2842200"/>
    <lineage>
        <taxon>Bacteria</taxon>
        <taxon>Pseudomonadati</taxon>
        <taxon>Bacteroidota</taxon>
        <taxon>Flavobacteriia</taxon>
        <taxon>Flavobacteriales</taxon>
        <taxon>Flavobacteriaceae</taxon>
        <taxon>Sinomicrobium</taxon>
    </lineage>
</organism>
<keyword evidence="1" id="KW-0812">Transmembrane</keyword>
<proteinExistence type="predicted"/>
<dbReference type="AlphaFoldDB" id="A0A926JU31"/>
<dbReference type="Proteomes" id="UP000653730">
    <property type="component" value="Unassembled WGS sequence"/>
</dbReference>
<reference evidence="2 3" key="1">
    <citation type="submission" date="2020-09" db="EMBL/GenBank/DDBJ databases">
        <title>Sinomicrobium weinanense sp. nov., a halophilic bacteria isolated from saline-alkali soil.</title>
        <authorList>
            <person name="Wu P."/>
            <person name="Ren H."/>
            <person name="Mei Y."/>
            <person name="Liang Y."/>
            <person name="Chen Z."/>
        </authorList>
    </citation>
    <scope>NUCLEOTIDE SEQUENCE [LARGE SCALE GENOMIC DNA]</scope>
    <source>
        <strain evidence="2 3">FJxs</strain>
    </source>
</reference>
<comment type="caution">
    <text evidence="2">The sequence shown here is derived from an EMBL/GenBank/DDBJ whole genome shotgun (WGS) entry which is preliminary data.</text>
</comment>
<keyword evidence="1" id="KW-0472">Membrane</keyword>
<accession>A0A926JU31</accession>
<evidence type="ECO:0000313" key="2">
    <source>
        <dbReference type="EMBL" id="MBC9797268.1"/>
    </source>
</evidence>
<keyword evidence="1" id="KW-1133">Transmembrane helix</keyword>
<protein>
    <submittedName>
        <fullName evidence="2">Uncharacterized protein</fullName>
    </submittedName>
</protein>
<sequence>MIFLISVSPCIFYFYEAFPNSTVWKTSFFTVKVSNYSSLHSAAWYFVNKFVPFYLFLLWFLTCRHWWRYIILIPVTLYIFQLITILNTSVEFVDEMEIYWLIPVILVTAAVVHTLRLKLFYRVVRGVDLEKLNKELKSYDLDKK</sequence>
<evidence type="ECO:0000256" key="1">
    <source>
        <dbReference type="SAM" id="Phobius"/>
    </source>
</evidence>
<keyword evidence="3" id="KW-1185">Reference proteome</keyword>
<dbReference type="EMBL" id="JACVDC010000052">
    <property type="protein sequence ID" value="MBC9797268.1"/>
    <property type="molecule type" value="Genomic_DNA"/>
</dbReference>
<feature type="transmembrane region" description="Helical" evidence="1">
    <location>
        <begin position="43"/>
        <end position="62"/>
    </location>
</feature>